<sequence length="207" mass="22686">MSALDNTKASTSGRQIAADSILYRQYRDETDLSYIMTLVDNELSEPYSIFTYRYFLHSWPTLCYMAFDGAHCFGTVVCKMDMHNDLLRGYIAMLVVEHAYRGLGVGTELVRRAIQETVAGGADEVVLEAEVTNRGALALYEGLGFLRDKRLLRYYLNGADAFRLKLMLPLSPERAAAAAAEQLASLSAGGPEHAVVASPLQPPGIAA</sequence>
<dbReference type="CDD" id="cd04301">
    <property type="entry name" value="NAT_SF"/>
    <property type="match status" value="1"/>
</dbReference>
<dbReference type="InterPro" id="IPR000182">
    <property type="entry name" value="GNAT_dom"/>
</dbReference>
<dbReference type="Pfam" id="PF00583">
    <property type="entry name" value="Acetyltransf_1"/>
    <property type="match status" value="1"/>
</dbReference>
<dbReference type="InterPro" id="IPR016181">
    <property type="entry name" value="Acyl_CoA_acyltransferase"/>
</dbReference>
<evidence type="ECO:0000313" key="6">
    <source>
        <dbReference type="Proteomes" id="UP001445335"/>
    </source>
</evidence>
<keyword evidence="6" id="KW-1185">Reference proteome</keyword>
<dbReference type="EMBL" id="JALJOU010000042">
    <property type="protein sequence ID" value="KAK9832039.1"/>
    <property type="molecule type" value="Genomic_DNA"/>
</dbReference>
<dbReference type="GO" id="GO:0031417">
    <property type="term" value="C:NatC complex"/>
    <property type="evidence" value="ECO:0007669"/>
    <property type="project" value="TreeGrafter"/>
</dbReference>
<dbReference type="AlphaFoldDB" id="A0AAW1RE93"/>
<dbReference type="PANTHER" id="PTHR45896">
    <property type="entry name" value="N-ALPHA-ACETYLTRANSFERASE 30"/>
    <property type="match status" value="1"/>
</dbReference>
<dbReference type="PANTHER" id="PTHR45896:SF1">
    <property type="entry name" value="N-ALPHA-ACETYLTRANSFERASE 30"/>
    <property type="match status" value="1"/>
</dbReference>
<proteinExistence type="inferred from homology"/>
<dbReference type="PROSITE" id="PS51186">
    <property type="entry name" value="GNAT"/>
    <property type="match status" value="1"/>
</dbReference>
<dbReference type="Proteomes" id="UP001445335">
    <property type="component" value="Unassembled WGS sequence"/>
</dbReference>
<feature type="domain" description="N-acetyltransferase" evidence="4">
    <location>
        <begin position="21"/>
        <end position="169"/>
    </location>
</feature>
<protein>
    <recommendedName>
        <fullName evidence="4">N-acetyltransferase domain-containing protein</fullName>
    </recommendedName>
</protein>
<evidence type="ECO:0000256" key="2">
    <source>
        <dbReference type="ARBA" id="ARBA00023315"/>
    </source>
</evidence>
<dbReference type="InterPro" id="IPR044542">
    <property type="entry name" value="NAA30-like"/>
</dbReference>
<gene>
    <name evidence="5" type="ORF">WJX81_000834</name>
</gene>
<keyword evidence="2" id="KW-0012">Acyltransferase</keyword>
<dbReference type="Gene3D" id="3.40.630.30">
    <property type="match status" value="1"/>
</dbReference>
<comment type="similarity">
    <text evidence="3">Belongs to the acetyltransferase family. MAK3 subfamily.</text>
</comment>
<organism evidence="5 6">
    <name type="scientific">Elliptochloris bilobata</name>
    <dbReference type="NCBI Taxonomy" id="381761"/>
    <lineage>
        <taxon>Eukaryota</taxon>
        <taxon>Viridiplantae</taxon>
        <taxon>Chlorophyta</taxon>
        <taxon>core chlorophytes</taxon>
        <taxon>Trebouxiophyceae</taxon>
        <taxon>Trebouxiophyceae incertae sedis</taxon>
        <taxon>Elliptochloris clade</taxon>
        <taxon>Elliptochloris</taxon>
    </lineage>
</organism>
<keyword evidence="1" id="KW-0808">Transferase</keyword>
<evidence type="ECO:0000313" key="5">
    <source>
        <dbReference type="EMBL" id="KAK9832039.1"/>
    </source>
</evidence>
<evidence type="ECO:0000256" key="3">
    <source>
        <dbReference type="ARBA" id="ARBA00024025"/>
    </source>
</evidence>
<comment type="caution">
    <text evidence="5">The sequence shown here is derived from an EMBL/GenBank/DDBJ whole genome shotgun (WGS) entry which is preliminary data.</text>
</comment>
<name>A0AAW1RE93_9CHLO</name>
<reference evidence="5 6" key="1">
    <citation type="journal article" date="2024" name="Nat. Commun.">
        <title>Phylogenomics reveals the evolutionary origins of lichenization in chlorophyte algae.</title>
        <authorList>
            <person name="Puginier C."/>
            <person name="Libourel C."/>
            <person name="Otte J."/>
            <person name="Skaloud P."/>
            <person name="Haon M."/>
            <person name="Grisel S."/>
            <person name="Petersen M."/>
            <person name="Berrin J.G."/>
            <person name="Delaux P.M."/>
            <person name="Dal Grande F."/>
            <person name="Keller J."/>
        </authorList>
    </citation>
    <scope>NUCLEOTIDE SEQUENCE [LARGE SCALE GENOMIC DNA]</scope>
    <source>
        <strain evidence="5 6">SAG 245.80</strain>
    </source>
</reference>
<dbReference type="GO" id="GO:0004596">
    <property type="term" value="F:protein-N-terminal amino-acid acetyltransferase activity"/>
    <property type="evidence" value="ECO:0007669"/>
    <property type="project" value="InterPro"/>
</dbReference>
<accession>A0AAW1RE93</accession>
<dbReference type="SUPFAM" id="SSF55729">
    <property type="entry name" value="Acyl-CoA N-acyltransferases (Nat)"/>
    <property type="match status" value="1"/>
</dbReference>
<evidence type="ECO:0000259" key="4">
    <source>
        <dbReference type="PROSITE" id="PS51186"/>
    </source>
</evidence>
<evidence type="ECO:0000256" key="1">
    <source>
        <dbReference type="ARBA" id="ARBA00022679"/>
    </source>
</evidence>